<dbReference type="EMBL" id="JABFTP020000124">
    <property type="protein sequence ID" value="KAL3279863.1"/>
    <property type="molecule type" value="Genomic_DNA"/>
</dbReference>
<evidence type="ECO:0000313" key="2">
    <source>
        <dbReference type="Proteomes" id="UP001516400"/>
    </source>
</evidence>
<organism evidence="1 2">
    <name type="scientific">Cryptolaemus montrouzieri</name>
    <dbReference type="NCBI Taxonomy" id="559131"/>
    <lineage>
        <taxon>Eukaryota</taxon>
        <taxon>Metazoa</taxon>
        <taxon>Ecdysozoa</taxon>
        <taxon>Arthropoda</taxon>
        <taxon>Hexapoda</taxon>
        <taxon>Insecta</taxon>
        <taxon>Pterygota</taxon>
        <taxon>Neoptera</taxon>
        <taxon>Endopterygota</taxon>
        <taxon>Coleoptera</taxon>
        <taxon>Polyphaga</taxon>
        <taxon>Cucujiformia</taxon>
        <taxon>Coccinelloidea</taxon>
        <taxon>Coccinellidae</taxon>
        <taxon>Scymninae</taxon>
        <taxon>Scymnini</taxon>
        <taxon>Cryptolaemus</taxon>
    </lineage>
</organism>
<keyword evidence="2" id="KW-1185">Reference proteome</keyword>
<dbReference type="Proteomes" id="UP001516400">
    <property type="component" value="Unassembled WGS sequence"/>
</dbReference>
<gene>
    <name evidence="1" type="ORF">HHI36_017369</name>
</gene>
<proteinExistence type="predicted"/>
<protein>
    <submittedName>
        <fullName evidence="1">Uncharacterized protein</fullName>
    </submittedName>
</protein>
<dbReference type="AlphaFoldDB" id="A0ABD2NMQ7"/>
<comment type="caution">
    <text evidence="1">The sequence shown here is derived from an EMBL/GenBank/DDBJ whole genome shotgun (WGS) entry which is preliminary data.</text>
</comment>
<evidence type="ECO:0000313" key="1">
    <source>
        <dbReference type="EMBL" id="KAL3279863.1"/>
    </source>
</evidence>
<accession>A0ABD2NMQ7</accession>
<name>A0ABD2NMQ7_9CUCU</name>
<reference evidence="1 2" key="1">
    <citation type="journal article" date="2021" name="BMC Biol.">
        <title>Horizontally acquired antibacterial genes associated with adaptive radiation of ladybird beetles.</title>
        <authorList>
            <person name="Li H.S."/>
            <person name="Tang X.F."/>
            <person name="Huang Y.H."/>
            <person name="Xu Z.Y."/>
            <person name="Chen M.L."/>
            <person name="Du X.Y."/>
            <person name="Qiu B.Y."/>
            <person name="Chen P.T."/>
            <person name="Zhang W."/>
            <person name="Slipinski A."/>
            <person name="Escalona H.E."/>
            <person name="Waterhouse R.M."/>
            <person name="Zwick A."/>
            <person name="Pang H."/>
        </authorList>
    </citation>
    <scope>NUCLEOTIDE SEQUENCE [LARGE SCALE GENOMIC DNA]</scope>
    <source>
        <strain evidence="1">SYSU2018</strain>
    </source>
</reference>
<sequence>MKRQLSKLKTNDCRVKRGANCGSDQRLVAAKLVVPYQTSRSKTGTGLVPEEQGTSISEDERKRYRFDLLQQKASNICTKEDSIRLLQRPHPQKISKRNKVISSWL</sequence>